<evidence type="ECO:0000313" key="1">
    <source>
        <dbReference type="EMBL" id="KAK8884237.1"/>
    </source>
</evidence>
<sequence>MQYSTIPEDLSTNFCETKNSVTFPSYPYYGIYSRDPCEISKTLVRPRAPTFNKSAISQWKVQVTLSKKWEDNQINQDNAHNESTTPESPIISNRYSLSYRSCNHRIVSLF</sequence>
<evidence type="ECO:0000313" key="2">
    <source>
        <dbReference type="Proteomes" id="UP001470230"/>
    </source>
</evidence>
<keyword evidence="2" id="KW-1185">Reference proteome</keyword>
<comment type="caution">
    <text evidence="1">The sequence shown here is derived from an EMBL/GenBank/DDBJ whole genome shotgun (WGS) entry which is preliminary data.</text>
</comment>
<dbReference type="EMBL" id="JAPFFF010000008">
    <property type="protein sequence ID" value="KAK8884237.1"/>
    <property type="molecule type" value="Genomic_DNA"/>
</dbReference>
<accession>A0ABR2K191</accession>
<organism evidence="1 2">
    <name type="scientific">Tritrichomonas musculus</name>
    <dbReference type="NCBI Taxonomy" id="1915356"/>
    <lineage>
        <taxon>Eukaryota</taxon>
        <taxon>Metamonada</taxon>
        <taxon>Parabasalia</taxon>
        <taxon>Tritrichomonadida</taxon>
        <taxon>Tritrichomonadidae</taxon>
        <taxon>Tritrichomonas</taxon>
    </lineage>
</organism>
<dbReference type="Proteomes" id="UP001470230">
    <property type="component" value="Unassembled WGS sequence"/>
</dbReference>
<reference evidence="1 2" key="1">
    <citation type="submission" date="2024-04" db="EMBL/GenBank/DDBJ databases">
        <title>Tritrichomonas musculus Genome.</title>
        <authorList>
            <person name="Alves-Ferreira E."/>
            <person name="Grigg M."/>
            <person name="Lorenzi H."/>
            <person name="Galac M."/>
        </authorList>
    </citation>
    <scope>NUCLEOTIDE SEQUENCE [LARGE SCALE GENOMIC DNA]</scope>
    <source>
        <strain evidence="1 2">EAF2021</strain>
    </source>
</reference>
<gene>
    <name evidence="1" type="ORF">M9Y10_043345</name>
</gene>
<protein>
    <submittedName>
        <fullName evidence="1">Uncharacterized protein</fullName>
    </submittedName>
</protein>
<name>A0ABR2K191_9EUKA</name>
<proteinExistence type="predicted"/>